<dbReference type="Pfam" id="PF07690">
    <property type="entry name" value="MFS_1"/>
    <property type="match status" value="1"/>
</dbReference>
<organism evidence="6 7">
    <name type="scientific">Aureimonas ureilytica</name>
    <dbReference type="NCBI Taxonomy" id="401562"/>
    <lineage>
        <taxon>Bacteria</taxon>
        <taxon>Pseudomonadati</taxon>
        <taxon>Pseudomonadota</taxon>
        <taxon>Alphaproteobacteria</taxon>
        <taxon>Hyphomicrobiales</taxon>
        <taxon>Aurantimonadaceae</taxon>
        <taxon>Aureimonas</taxon>
    </lineage>
</organism>
<sequence>MGRFIADNARWLAGGFLLTLFSSFGQTFFISLSNPGIREAYGLTHGEFGGLYMLATLGSAFTLPFLGRVIDRYRTTTVAAGTIAMLSVATVAMGLSASLPFLVLSLYLLRLFGQGMMTQTALTATGRWFAANRGRAVSLVTLGQQAGEASFPFLFVMVAGAIGWRQSWFTGTATLLFVALPAVWLLLRRDRIPLNDPVAKMRTVARDWTLSEVLRDPNFYLISAGVLAPPFVATTIFFHQVYLTELRGWPLTLFAAGFAVMSVANVTFTLFSGWLIDRLSAARVLPMFLLPLAAASFVAAFVTAPWAIFAFMALMGVSNGFSSTLSGAMWPELYGTRHLGAIRSVVVATMVFASAAGPGLTGYLIDAGVDYDLQLAAMGIYALVAAAGMSVVSRRIVRKPTSGSDHVPLTLRR</sequence>
<feature type="transmembrane region" description="Helical" evidence="4">
    <location>
        <begin position="284"/>
        <end position="302"/>
    </location>
</feature>
<keyword evidence="2 4" id="KW-1133">Transmembrane helix</keyword>
<dbReference type="RefSeq" id="WP_058636121.1">
    <property type="nucleotide sequence ID" value="NZ_LDPZ01000049.1"/>
</dbReference>
<name>A0A175R6L0_9HYPH</name>
<feature type="transmembrane region" description="Helical" evidence="4">
    <location>
        <begin position="371"/>
        <end position="392"/>
    </location>
</feature>
<evidence type="ECO:0000256" key="2">
    <source>
        <dbReference type="ARBA" id="ARBA00022989"/>
    </source>
</evidence>
<keyword evidence="3 4" id="KW-0472">Membrane</keyword>
<feature type="transmembrane region" description="Helical" evidence="4">
    <location>
        <begin position="248"/>
        <end position="272"/>
    </location>
</feature>
<dbReference type="Proteomes" id="UP000078272">
    <property type="component" value="Unassembled WGS sequence"/>
</dbReference>
<accession>A0A175R6L0</accession>
<feature type="transmembrane region" description="Helical" evidence="4">
    <location>
        <begin position="78"/>
        <end position="109"/>
    </location>
</feature>
<comment type="caution">
    <text evidence="6">The sequence shown here is derived from an EMBL/GenBank/DDBJ whole genome shotgun (WGS) entry which is preliminary data.</text>
</comment>
<keyword evidence="1 4" id="KW-0812">Transmembrane</keyword>
<dbReference type="PANTHER" id="PTHR11360">
    <property type="entry name" value="MONOCARBOXYLATE TRANSPORTER"/>
    <property type="match status" value="1"/>
</dbReference>
<gene>
    <name evidence="6" type="ORF">NS226_17985</name>
</gene>
<dbReference type="OrthoDB" id="1404228at2"/>
<feature type="transmembrane region" description="Helical" evidence="4">
    <location>
        <begin position="49"/>
        <end position="66"/>
    </location>
</feature>
<dbReference type="InterPro" id="IPR020846">
    <property type="entry name" value="MFS_dom"/>
</dbReference>
<dbReference type="PATRIC" id="fig|401562.3.peg.3538"/>
<evidence type="ECO:0000313" key="6">
    <source>
        <dbReference type="EMBL" id="KTQ86469.1"/>
    </source>
</evidence>
<dbReference type="EMBL" id="LDPZ01000049">
    <property type="protein sequence ID" value="KTQ86469.1"/>
    <property type="molecule type" value="Genomic_DNA"/>
</dbReference>
<dbReference type="AlphaFoldDB" id="A0A175R6L0"/>
<evidence type="ECO:0000256" key="4">
    <source>
        <dbReference type="SAM" id="Phobius"/>
    </source>
</evidence>
<dbReference type="SUPFAM" id="SSF103473">
    <property type="entry name" value="MFS general substrate transporter"/>
    <property type="match status" value="1"/>
</dbReference>
<dbReference type="InterPro" id="IPR036259">
    <property type="entry name" value="MFS_trans_sf"/>
</dbReference>
<proteinExistence type="predicted"/>
<evidence type="ECO:0000256" key="1">
    <source>
        <dbReference type="ARBA" id="ARBA00022692"/>
    </source>
</evidence>
<feature type="transmembrane region" description="Helical" evidence="4">
    <location>
        <begin position="342"/>
        <end position="365"/>
    </location>
</feature>
<dbReference type="eggNOG" id="COG2271">
    <property type="taxonomic scope" value="Bacteria"/>
</dbReference>
<dbReference type="PANTHER" id="PTHR11360:SF308">
    <property type="entry name" value="BLL3089 PROTEIN"/>
    <property type="match status" value="1"/>
</dbReference>
<feature type="transmembrane region" description="Helical" evidence="4">
    <location>
        <begin position="219"/>
        <end position="242"/>
    </location>
</feature>
<evidence type="ECO:0000259" key="5">
    <source>
        <dbReference type="PROSITE" id="PS50850"/>
    </source>
</evidence>
<dbReference type="STRING" id="401562.NS365_18065"/>
<protein>
    <submittedName>
        <fullName evidence="6">MFS transporter</fullName>
    </submittedName>
</protein>
<feature type="transmembrane region" description="Helical" evidence="4">
    <location>
        <begin position="167"/>
        <end position="187"/>
    </location>
</feature>
<dbReference type="Gene3D" id="1.20.1250.20">
    <property type="entry name" value="MFS general substrate transporter like domains"/>
    <property type="match status" value="2"/>
</dbReference>
<reference evidence="6 7" key="1">
    <citation type="journal article" date="2016" name="Front. Microbiol.">
        <title>Genomic Resource of Rice Seed Associated Bacteria.</title>
        <authorList>
            <person name="Midha S."/>
            <person name="Bansal K."/>
            <person name="Sharma S."/>
            <person name="Kumar N."/>
            <person name="Patil P.P."/>
            <person name="Chaudhry V."/>
            <person name="Patil P.B."/>
        </authorList>
    </citation>
    <scope>NUCLEOTIDE SEQUENCE [LARGE SCALE GENOMIC DNA]</scope>
    <source>
        <strain evidence="6 7">NS226</strain>
    </source>
</reference>
<dbReference type="InterPro" id="IPR011701">
    <property type="entry name" value="MFS"/>
</dbReference>
<dbReference type="GO" id="GO:0022857">
    <property type="term" value="F:transmembrane transporter activity"/>
    <property type="evidence" value="ECO:0007669"/>
    <property type="project" value="InterPro"/>
</dbReference>
<dbReference type="InterPro" id="IPR050327">
    <property type="entry name" value="Proton-linked_MCT"/>
</dbReference>
<dbReference type="PROSITE" id="PS50850">
    <property type="entry name" value="MFS"/>
    <property type="match status" value="1"/>
</dbReference>
<feature type="domain" description="Major facilitator superfamily (MFS) profile" evidence="5">
    <location>
        <begin position="11"/>
        <end position="400"/>
    </location>
</feature>
<evidence type="ECO:0000313" key="7">
    <source>
        <dbReference type="Proteomes" id="UP000078272"/>
    </source>
</evidence>
<evidence type="ECO:0000256" key="3">
    <source>
        <dbReference type="ARBA" id="ARBA00023136"/>
    </source>
</evidence>
<feature type="transmembrane region" description="Helical" evidence="4">
    <location>
        <begin position="308"/>
        <end position="330"/>
    </location>
</feature>